<accession>A0ABQ4SB68</accession>
<dbReference type="SUPFAM" id="SSF53383">
    <property type="entry name" value="PLP-dependent transferases"/>
    <property type="match status" value="1"/>
</dbReference>
<organism evidence="11 12">
    <name type="scientific">Methylobacterium isbiliense</name>
    <dbReference type="NCBI Taxonomy" id="315478"/>
    <lineage>
        <taxon>Bacteria</taxon>
        <taxon>Pseudomonadati</taxon>
        <taxon>Pseudomonadota</taxon>
        <taxon>Alphaproteobacteria</taxon>
        <taxon>Hyphomicrobiales</taxon>
        <taxon>Methylobacteriaceae</taxon>
        <taxon>Methylobacterium</taxon>
    </lineage>
</organism>
<proteinExistence type="inferred from homology"/>
<dbReference type="EMBL" id="BPQQ01000016">
    <property type="protein sequence ID" value="GJD99622.1"/>
    <property type="molecule type" value="Genomic_DNA"/>
</dbReference>
<keyword evidence="6" id="KW-0808">Transferase</keyword>
<dbReference type="RefSeq" id="WP_238234500.1">
    <property type="nucleotide sequence ID" value="NZ_BPQQ01000016.1"/>
</dbReference>
<dbReference type="Gene3D" id="3.40.640.10">
    <property type="entry name" value="Type I PLP-dependent aspartate aminotransferase-like (Major domain)"/>
    <property type="match status" value="1"/>
</dbReference>
<gene>
    <name evidence="11" type="primary">aspC_1</name>
    <name evidence="11" type="ORF">GMJLKIPL_1540</name>
</gene>
<feature type="domain" description="Aminotransferase class I/classII large" evidence="10">
    <location>
        <begin position="42"/>
        <end position="392"/>
    </location>
</feature>
<evidence type="ECO:0000256" key="8">
    <source>
        <dbReference type="ARBA" id="ARBA00031658"/>
    </source>
</evidence>
<evidence type="ECO:0000256" key="3">
    <source>
        <dbReference type="ARBA" id="ARBA00012753"/>
    </source>
</evidence>
<evidence type="ECO:0000256" key="7">
    <source>
        <dbReference type="ARBA" id="ARBA00022898"/>
    </source>
</evidence>
<evidence type="ECO:0000313" key="12">
    <source>
        <dbReference type="Proteomes" id="UP001055153"/>
    </source>
</evidence>
<comment type="similarity">
    <text evidence="2">Belongs to the class-I pyridoxal-phosphate-dependent aminotransferase family.</text>
</comment>
<dbReference type="EC" id="2.6.1.1" evidence="3"/>
<dbReference type="NCBIfam" id="NF004770">
    <property type="entry name" value="PRK06108.1"/>
    <property type="match status" value="1"/>
</dbReference>
<comment type="cofactor">
    <cofactor evidence="1">
        <name>pyridoxal 5'-phosphate</name>
        <dbReference type="ChEBI" id="CHEBI:597326"/>
    </cofactor>
</comment>
<dbReference type="PANTHER" id="PTHR46383">
    <property type="entry name" value="ASPARTATE AMINOTRANSFERASE"/>
    <property type="match status" value="1"/>
</dbReference>
<evidence type="ECO:0000313" key="11">
    <source>
        <dbReference type="EMBL" id="GJD99622.1"/>
    </source>
</evidence>
<dbReference type="InterPro" id="IPR004839">
    <property type="entry name" value="Aminotransferase_I/II_large"/>
</dbReference>
<sequence length="406" mass="43535">MNDAVTFAPPVDLAAGLSARLHGVGTSQIGLVADRGRDDPAVVKLWIGEGDLPTPPFIVEAAHRAMQAGHTRYATSLGLPRLREALSAYHARHWQVEVPPDRFAVTAGGMNAIMQAAQALLEPGDEIVIPSPAWPNLAEAVRITGGVPVTVPYRVQPDGRFSLPLADVEAALTPRTRVLVVNSPSNPTGWIMPLAEMRALRDLARARGLWILSDEVYAHFTYGNAIAPSFLQICTEDDRLIVSNTFSKNWAMTGWRAGWLVYPRGLGPTFAKLGQYNTTSIPTFIQHAAVAALDEGDGFIRTMVARCAESREILVSGLSRLPGVTVATPDGAFYLMAQVAGAEPSLDLAFRLLREAKVGVAPGTAFGPEGEGFIRMCFAISPALAHEAVARLSAVLGHERWALPAK</sequence>
<dbReference type="Pfam" id="PF00155">
    <property type="entry name" value="Aminotran_1_2"/>
    <property type="match status" value="1"/>
</dbReference>
<evidence type="ECO:0000256" key="6">
    <source>
        <dbReference type="ARBA" id="ARBA00022679"/>
    </source>
</evidence>
<keyword evidence="5 11" id="KW-0032">Aminotransferase</keyword>
<evidence type="ECO:0000256" key="9">
    <source>
        <dbReference type="ARBA" id="ARBA00049185"/>
    </source>
</evidence>
<evidence type="ECO:0000256" key="1">
    <source>
        <dbReference type="ARBA" id="ARBA00001933"/>
    </source>
</evidence>
<dbReference type="InterPro" id="IPR015421">
    <property type="entry name" value="PyrdxlP-dep_Trfase_major"/>
</dbReference>
<keyword evidence="7" id="KW-0663">Pyridoxal phosphate</keyword>
<evidence type="ECO:0000256" key="4">
    <source>
        <dbReference type="ARBA" id="ARBA00016004"/>
    </source>
</evidence>
<dbReference type="Proteomes" id="UP001055153">
    <property type="component" value="Unassembled WGS sequence"/>
</dbReference>
<dbReference type="PANTHER" id="PTHR46383:SF2">
    <property type="entry name" value="AMINOTRANSFERASE"/>
    <property type="match status" value="1"/>
</dbReference>
<dbReference type="Gene3D" id="3.90.1150.10">
    <property type="entry name" value="Aspartate Aminotransferase, domain 1"/>
    <property type="match status" value="1"/>
</dbReference>
<evidence type="ECO:0000259" key="10">
    <source>
        <dbReference type="Pfam" id="PF00155"/>
    </source>
</evidence>
<comment type="caution">
    <text evidence="11">The sequence shown here is derived from an EMBL/GenBank/DDBJ whole genome shotgun (WGS) entry which is preliminary data.</text>
</comment>
<reference evidence="11" key="2">
    <citation type="submission" date="2021-08" db="EMBL/GenBank/DDBJ databases">
        <authorList>
            <person name="Tani A."/>
            <person name="Ola A."/>
            <person name="Ogura Y."/>
            <person name="Katsura K."/>
            <person name="Hayashi T."/>
        </authorList>
    </citation>
    <scope>NUCLEOTIDE SEQUENCE</scope>
    <source>
        <strain evidence="11">DSM 17168</strain>
    </source>
</reference>
<reference evidence="11" key="1">
    <citation type="journal article" date="2021" name="Front. Microbiol.">
        <title>Comprehensive Comparative Genomics and Phenotyping of Methylobacterium Species.</title>
        <authorList>
            <person name="Alessa O."/>
            <person name="Ogura Y."/>
            <person name="Fujitani Y."/>
            <person name="Takami H."/>
            <person name="Hayashi T."/>
            <person name="Sahin N."/>
            <person name="Tani A."/>
        </authorList>
    </citation>
    <scope>NUCLEOTIDE SEQUENCE</scope>
    <source>
        <strain evidence="11">DSM 17168</strain>
    </source>
</reference>
<dbReference type="InterPro" id="IPR015424">
    <property type="entry name" value="PyrdxlP-dep_Trfase"/>
</dbReference>
<name>A0ABQ4SB68_9HYPH</name>
<dbReference type="GO" id="GO:0008483">
    <property type="term" value="F:transaminase activity"/>
    <property type="evidence" value="ECO:0007669"/>
    <property type="project" value="UniProtKB-KW"/>
</dbReference>
<dbReference type="CDD" id="cd00609">
    <property type="entry name" value="AAT_like"/>
    <property type="match status" value="1"/>
</dbReference>
<evidence type="ECO:0000256" key="5">
    <source>
        <dbReference type="ARBA" id="ARBA00022576"/>
    </source>
</evidence>
<comment type="catalytic activity">
    <reaction evidence="9">
        <text>L-aspartate + 2-oxoglutarate = oxaloacetate + L-glutamate</text>
        <dbReference type="Rhea" id="RHEA:21824"/>
        <dbReference type="ChEBI" id="CHEBI:16452"/>
        <dbReference type="ChEBI" id="CHEBI:16810"/>
        <dbReference type="ChEBI" id="CHEBI:29985"/>
        <dbReference type="ChEBI" id="CHEBI:29991"/>
        <dbReference type="EC" id="2.6.1.1"/>
    </reaction>
</comment>
<protein>
    <recommendedName>
        <fullName evidence="4">8-amino-7-oxononanoate synthase</fullName>
        <ecNumber evidence="3">2.6.1.1</ecNumber>
    </recommendedName>
    <alternativeName>
        <fullName evidence="8">Alpha-oxoamine synthase</fullName>
    </alternativeName>
</protein>
<dbReference type="InterPro" id="IPR050596">
    <property type="entry name" value="AspAT/PAT-like"/>
</dbReference>
<keyword evidence="12" id="KW-1185">Reference proteome</keyword>
<evidence type="ECO:0000256" key="2">
    <source>
        <dbReference type="ARBA" id="ARBA00007441"/>
    </source>
</evidence>
<dbReference type="InterPro" id="IPR015422">
    <property type="entry name" value="PyrdxlP-dep_Trfase_small"/>
</dbReference>